<evidence type="ECO:0000313" key="2">
    <source>
        <dbReference type="Proteomes" id="UP000325395"/>
    </source>
</evidence>
<gene>
    <name evidence="1" type="ORF">BDV36DRAFT_246156</name>
</gene>
<dbReference type="Proteomes" id="UP000325395">
    <property type="component" value="Unassembled WGS sequence"/>
</dbReference>
<organism evidence="1 2">
    <name type="scientific">Aspergillus pseudocaelatus</name>
    <dbReference type="NCBI Taxonomy" id="1825620"/>
    <lineage>
        <taxon>Eukaryota</taxon>
        <taxon>Fungi</taxon>
        <taxon>Dikarya</taxon>
        <taxon>Ascomycota</taxon>
        <taxon>Pezizomycotina</taxon>
        <taxon>Eurotiomycetes</taxon>
        <taxon>Eurotiomycetidae</taxon>
        <taxon>Eurotiales</taxon>
        <taxon>Aspergillaceae</taxon>
        <taxon>Aspergillus</taxon>
        <taxon>Aspergillus subgen. Circumdati</taxon>
    </lineage>
</organism>
<evidence type="ECO:0008006" key="3">
    <source>
        <dbReference type="Google" id="ProtNLM"/>
    </source>
</evidence>
<reference evidence="1 2" key="1">
    <citation type="submission" date="2019-04" db="EMBL/GenBank/DDBJ databases">
        <authorList>
            <consortium name="DOE Joint Genome Institute"/>
            <person name="Mondo S."/>
            <person name="Kjaerbolling I."/>
            <person name="Vesth T."/>
            <person name="Frisvad J.C."/>
            <person name="Nybo J.L."/>
            <person name="Theobald S."/>
            <person name="Kildgaard S."/>
            <person name="Isbrandt T."/>
            <person name="Kuo A."/>
            <person name="Sato A."/>
            <person name="Lyhne E.K."/>
            <person name="Kogle M.E."/>
            <person name="Wiebenga A."/>
            <person name="Kun R.S."/>
            <person name="Lubbers R.J."/>
            <person name="Makela M.R."/>
            <person name="Barry K."/>
            <person name="Chovatia M."/>
            <person name="Clum A."/>
            <person name="Daum C."/>
            <person name="Haridas S."/>
            <person name="He G."/>
            <person name="LaButti K."/>
            <person name="Lipzen A."/>
            <person name="Riley R."/>
            <person name="Salamov A."/>
            <person name="Simmons B.A."/>
            <person name="Magnuson J.K."/>
            <person name="Henrissat B."/>
            <person name="Mortensen U.H."/>
            <person name="Larsen T.O."/>
            <person name="Devries R.P."/>
            <person name="Grigoriev I.V."/>
            <person name="Machida M."/>
            <person name="Baker S.E."/>
            <person name="Andersen M.R."/>
            <person name="Cantor M.N."/>
            <person name="Hua S.X."/>
        </authorList>
    </citation>
    <scope>NUCLEOTIDE SEQUENCE [LARGE SCALE GENOMIC DNA]</scope>
    <source>
        <strain evidence="1 2">CBS 117616</strain>
    </source>
</reference>
<sequence length="54" mass="5687">MSTHLSRKRTLAISITACGAATGGLVFLEIVQHVLHCALCLRVQLGVGGILPIF</sequence>
<proteinExistence type="predicted"/>
<accession>A0ABQ6WYR0</accession>
<dbReference type="EMBL" id="ML735696">
    <property type="protein sequence ID" value="KAE8422212.1"/>
    <property type="molecule type" value="Genomic_DNA"/>
</dbReference>
<protein>
    <recommendedName>
        <fullName evidence="3">Disulfide bond formation protein B</fullName>
    </recommendedName>
</protein>
<keyword evidence="2" id="KW-1185">Reference proteome</keyword>
<evidence type="ECO:0000313" key="1">
    <source>
        <dbReference type="EMBL" id="KAE8422212.1"/>
    </source>
</evidence>
<name>A0ABQ6WYR0_9EURO</name>